<dbReference type="Proteomes" id="UP001234297">
    <property type="component" value="Chromosome 3"/>
</dbReference>
<comment type="caution">
    <text evidence="1">The sequence shown here is derived from an EMBL/GenBank/DDBJ whole genome shotgun (WGS) entry which is preliminary data.</text>
</comment>
<evidence type="ECO:0000313" key="2">
    <source>
        <dbReference type="Proteomes" id="UP001234297"/>
    </source>
</evidence>
<protein>
    <submittedName>
        <fullName evidence="1">Uncharacterized protein</fullName>
    </submittedName>
</protein>
<name>A0ACC2LR63_PERAE</name>
<sequence>MKDVILAVGLVRAIRLLVLAPIARPLQLLPMQAKFDVSIMHQQWQLCTKWVQVMTAALVVKHKLTNVFEACFTFPLDIAGGLLWKRNSQFS</sequence>
<proteinExistence type="predicted"/>
<reference evidence="1 2" key="1">
    <citation type="journal article" date="2022" name="Hortic Res">
        <title>A haplotype resolved chromosomal level avocado genome allows analysis of novel avocado genes.</title>
        <authorList>
            <person name="Nath O."/>
            <person name="Fletcher S.J."/>
            <person name="Hayward A."/>
            <person name="Shaw L.M."/>
            <person name="Masouleh A.K."/>
            <person name="Furtado A."/>
            <person name="Henry R.J."/>
            <person name="Mitter N."/>
        </authorList>
    </citation>
    <scope>NUCLEOTIDE SEQUENCE [LARGE SCALE GENOMIC DNA]</scope>
    <source>
        <strain evidence="2">cv. Hass</strain>
    </source>
</reference>
<gene>
    <name evidence="1" type="ORF">MRB53_009834</name>
</gene>
<keyword evidence="2" id="KW-1185">Reference proteome</keyword>
<accession>A0ACC2LR63</accession>
<dbReference type="EMBL" id="CM056811">
    <property type="protein sequence ID" value="KAJ8635567.1"/>
    <property type="molecule type" value="Genomic_DNA"/>
</dbReference>
<organism evidence="1 2">
    <name type="scientific">Persea americana</name>
    <name type="common">Avocado</name>
    <dbReference type="NCBI Taxonomy" id="3435"/>
    <lineage>
        <taxon>Eukaryota</taxon>
        <taxon>Viridiplantae</taxon>
        <taxon>Streptophyta</taxon>
        <taxon>Embryophyta</taxon>
        <taxon>Tracheophyta</taxon>
        <taxon>Spermatophyta</taxon>
        <taxon>Magnoliopsida</taxon>
        <taxon>Magnoliidae</taxon>
        <taxon>Laurales</taxon>
        <taxon>Lauraceae</taxon>
        <taxon>Persea</taxon>
    </lineage>
</organism>
<evidence type="ECO:0000313" key="1">
    <source>
        <dbReference type="EMBL" id="KAJ8635567.1"/>
    </source>
</evidence>